<comment type="caution">
    <text evidence="2">The sequence shown here is derived from an EMBL/GenBank/DDBJ whole genome shotgun (WGS) entry which is preliminary data.</text>
</comment>
<dbReference type="EMBL" id="BTGU01000037">
    <property type="protein sequence ID" value="GMN51349.1"/>
    <property type="molecule type" value="Genomic_DNA"/>
</dbReference>
<organism evidence="2 3">
    <name type="scientific">Ficus carica</name>
    <name type="common">Common fig</name>
    <dbReference type="NCBI Taxonomy" id="3494"/>
    <lineage>
        <taxon>Eukaryota</taxon>
        <taxon>Viridiplantae</taxon>
        <taxon>Streptophyta</taxon>
        <taxon>Embryophyta</taxon>
        <taxon>Tracheophyta</taxon>
        <taxon>Spermatophyta</taxon>
        <taxon>Magnoliopsida</taxon>
        <taxon>eudicotyledons</taxon>
        <taxon>Gunneridae</taxon>
        <taxon>Pentapetalae</taxon>
        <taxon>rosids</taxon>
        <taxon>fabids</taxon>
        <taxon>Rosales</taxon>
        <taxon>Moraceae</taxon>
        <taxon>Ficeae</taxon>
        <taxon>Ficus</taxon>
    </lineage>
</organism>
<keyword evidence="3" id="KW-1185">Reference proteome</keyword>
<accession>A0AA88AF23</accession>
<sequence length="88" mass="9578">MMKAMFDKFDKAKEHKQRLLVDTDVDDEIELFEESVTEAGEPSSAPITSIEHVSTVAPTTNEPGPIAVEPLTFDGPSGNPPKCHEAPQ</sequence>
<dbReference type="AlphaFoldDB" id="A0AA88AF23"/>
<reference evidence="2" key="1">
    <citation type="submission" date="2023-07" db="EMBL/GenBank/DDBJ databases">
        <title>draft genome sequence of fig (Ficus carica).</title>
        <authorList>
            <person name="Takahashi T."/>
            <person name="Nishimura K."/>
        </authorList>
    </citation>
    <scope>NUCLEOTIDE SEQUENCE</scope>
</reference>
<feature type="region of interest" description="Disordered" evidence="1">
    <location>
        <begin position="56"/>
        <end position="88"/>
    </location>
</feature>
<evidence type="ECO:0000256" key="1">
    <source>
        <dbReference type="SAM" id="MobiDB-lite"/>
    </source>
</evidence>
<protein>
    <submittedName>
        <fullName evidence="2">Uncharacterized protein</fullName>
    </submittedName>
</protein>
<evidence type="ECO:0000313" key="3">
    <source>
        <dbReference type="Proteomes" id="UP001187192"/>
    </source>
</evidence>
<evidence type="ECO:0000313" key="2">
    <source>
        <dbReference type="EMBL" id="GMN51349.1"/>
    </source>
</evidence>
<dbReference type="Proteomes" id="UP001187192">
    <property type="component" value="Unassembled WGS sequence"/>
</dbReference>
<proteinExistence type="predicted"/>
<gene>
    <name evidence="2" type="ORF">TIFTF001_020506</name>
</gene>
<name>A0AA88AF23_FICCA</name>